<organism evidence="1 2">
    <name type="scientific">Kutzneria viridogrisea</name>
    <dbReference type="NCBI Taxonomy" id="47990"/>
    <lineage>
        <taxon>Bacteria</taxon>
        <taxon>Bacillati</taxon>
        <taxon>Actinomycetota</taxon>
        <taxon>Actinomycetes</taxon>
        <taxon>Pseudonocardiales</taxon>
        <taxon>Pseudonocardiaceae</taxon>
        <taxon>Kutzneria</taxon>
    </lineage>
</organism>
<protein>
    <submittedName>
        <fullName evidence="1">Uncharacterized protein</fullName>
    </submittedName>
</protein>
<reference evidence="1 2" key="1">
    <citation type="submission" date="2020-08" db="EMBL/GenBank/DDBJ databases">
        <title>Genomic Encyclopedia of Archaeal and Bacterial Type Strains, Phase II (KMG-II): from individual species to whole genera.</title>
        <authorList>
            <person name="Goeker M."/>
        </authorList>
    </citation>
    <scope>NUCLEOTIDE SEQUENCE [LARGE SCALE GENOMIC DNA]</scope>
    <source>
        <strain evidence="1 2">DSM 43850</strain>
    </source>
</reference>
<name>A0ABR6BF77_9PSEU</name>
<accession>A0ABR6BF77</accession>
<evidence type="ECO:0000313" key="1">
    <source>
        <dbReference type="EMBL" id="MBA8925532.1"/>
    </source>
</evidence>
<comment type="caution">
    <text evidence="1">The sequence shown here is derived from an EMBL/GenBank/DDBJ whole genome shotgun (WGS) entry which is preliminary data.</text>
</comment>
<sequence length="76" mass="8513">MTEITGRRWDIACLDALDRQRQVRVWSSPGRVVMISPPAETSCLTIDEATKLRDSLERAIEEAGALAGRTRTARAW</sequence>
<dbReference type="EMBL" id="JACJID010000002">
    <property type="protein sequence ID" value="MBA8925532.1"/>
    <property type="molecule type" value="Genomic_DNA"/>
</dbReference>
<gene>
    <name evidence="1" type="ORF">BC739_002731</name>
</gene>
<dbReference type="RefSeq" id="WP_025360209.1">
    <property type="nucleotide sequence ID" value="NZ_BAAABQ010000075.1"/>
</dbReference>
<proteinExistence type="predicted"/>
<dbReference type="Proteomes" id="UP000517916">
    <property type="component" value="Unassembled WGS sequence"/>
</dbReference>
<keyword evidence="2" id="KW-1185">Reference proteome</keyword>
<evidence type="ECO:0000313" key="2">
    <source>
        <dbReference type="Proteomes" id="UP000517916"/>
    </source>
</evidence>